<dbReference type="Proteomes" id="UP001142153">
    <property type="component" value="Unassembled WGS sequence"/>
</dbReference>
<gene>
    <name evidence="4" type="ORF">O6P37_20635</name>
</gene>
<dbReference type="RefSeq" id="WP_269895827.1">
    <property type="nucleotide sequence ID" value="NZ_JAPZPY010000010.1"/>
</dbReference>
<keyword evidence="5" id="KW-1185">Reference proteome</keyword>
<evidence type="ECO:0000313" key="4">
    <source>
        <dbReference type="EMBL" id="MCZ8381281.1"/>
    </source>
</evidence>
<dbReference type="InterPro" id="IPR054357">
    <property type="entry name" value="MFE-2_N"/>
</dbReference>
<evidence type="ECO:0000259" key="3">
    <source>
        <dbReference type="Pfam" id="PF22622"/>
    </source>
</evidence>
<evidence type="ECO:0000313" key="5">
    <source>
        <dbReference type="Proteomes" id="UP001142153"/>
    </source>
</evidence>
<dbReference type="PANTHER" id="PTHR13078:SF56">
    <property type="entry name" value="PEROXISOMAL MULTIFUNCTIONAL ENZYME TYPE 2"/>
    <property type="match status" value="1"/>
</dbReference>
<feature type="domain" description="MaoC-like" evidence="2">
    <location>
        <begin position="159"/>
        <end position="261"/>
    </location>
</feature>
<comment type="caution">
    <text evidence="4">The sequence shown here is derived from an EMBL/GenBank/DDBJ whole genome shotgun (WGS) entry which is preliminary data.</text>
</comment>
<dbReference type="PANTHER" id="PTHR13078">
    <property type="entry name" value="PEROXISOMAL MULTIFUNCTIONAL ENZYME TYPE 2-RELATED"/>
    <property type="match status" value="1"/>
</dbReference>
<dbReference type="SUPFAM" id="SSF54637">
    <property type="entry name" value="Thioesterase/thiol ester dehydrase-isomerase"/>
    <property type="match status" value="2"/>
</dbReference>
<dbReference type="InterPro" id="IPR029069">
    <property type="entry name" value="HotDog_dom_sf"/>
</dbReference>
<dbReference type="Pfam" id="PF01575">
    <property type="entry name" value="MaoC_dehydratas"/>
    <property type="match status" value="1"/>
</dbReference>
<dbReference type="InterPro" id="IPR002539">
    <property type="entry name" value="MaoC-like_dom"/>
</dbReference>
<accession>A0ABT4PXJ9</accession>
<sequence>MPEHVFDTDGIGRWSDEITFPVDVERSIAYAMATNDPIAKHLAGTVAPPVFAVVPALSELAETTMLAVPDELMLRILHGEHDFRFYRAIVPGETLSVRCKVVGIHGKSSGVVVTTMAETRDGSLGLVNEQYFSGFFRGGDWPHASGTPARDHAFDENLRGRAADFVVEQKFDTDQTFRYAEPAGDPMPIHLDDEIARSMGLPGIILHGLCTMAFSSHALMSHVAPDKPELLKRLAVRFATPGRPGQVMTTSVWKSGDGTYRFEGVNDDGQVLIKDGLAEFEGA</sequence>
<comment type="similarity">
    <text evidence="1">Belongs to the enoyl-CoA hydratase/isomerase family.</text>
</comment>
<organism evidence="4 5">
    <name type="scientific">Mycobacterium hippophais</name>
    <dbReference type="NCBI Taxonomy" id="3016340"/>
    <lineage>
        <taxon>Bacteria</taxon>
        <taxon>Bacillati</taxon>
        <taxon>Actinomycetota</taxon>
        <taxon>Actinomycetes</taxon>
        <taxon>Mycobacteriales</taxon>
        <taxon>Mycobacteriaceae</taxon>
        <taxon>Mycobacterium</taxon>
    </lineage>
</organism>
<dbReference type="EMBL" id="JAPZPY010000010">
    <property type="protein sequence ID" value="MCZ8381281.1"/>
    <property type="molecule type" value="Genomic_DNA"/>
</dbReference>
<evidence type="ECO:0000259" key="2">
    <source>
        <dbReference type="Pfam" id="PF01575"/>
    </source>
</evidence>
<dbReference type="Gene3D" id="3.10.129.10">
    <property type="entry name" value="Hotdog Thioesterase"/>
    <property type="match status" value="1"/>
</dbReference>
<feature type="domain" description="Peroxisomal multifunctional enzyme type 2-like N-terminal" evidence="3">
    <location>
        <begin position="47"/>
        <end position="138"/>
    </location>
</feature>
<reference evidence="4" key="1">
    <citation type="submission" date="2022-12" db="EMBL/GenBank/DDBJ databases">
        <authorList>
            <person name="Deng Y."/>
            <person name="Zhang Y.-Q."/>
        </authorList>
    </citation>
    <scope>NUCLEOTIDE SEQUENCE</scope>
    <source>
        <strain evidence="4">CPCC 205372</strain>
    </source>
</reference>
<dbReference type="Pfam" id="PF22622">
    <property type="entry name" value="MFE-2_hydrat-2_N"/>
    <property type="match status" value="1"/>
</dbReference>
<proteinExistence type="inferred from homology"/>
<evidence type="ECO:0000256" key="1">
    <source>
        <dbReference type="ARBA" id="ARBA00005254"/>
    </source>
</evidence>
<name>A0ABT4PXJ9_9MYCO</name>
<protein>
    <submittedName>
        <fullName evidence="4">MaoC/PaaZ C-terminal domain-containing protein</fullName>
    </submittedName>
</protein>